<evidence type="ECO:0000256" key="7">
    <source>
        <dbReference type="ARBA" id="ARBA00022989"/>
    </source>
</evidence>
<organism evidence="11 12">
    <name type="scientific">Paenibacillus sepulcri</name>
    <dbReference type="NCBI Taxonomy" id="359917"/>
    <lineage>
        <taxon>Bacteria</taxon>
        <taxon>Bacillati</taxon>
        <taxon>Bacillota</taxon>
        <taxon>Bacilli</taxon>
        <taxon>Bacillales</taxon>
        <taxon>Paenibacillaceae</taxon>
        <taxon>Paenibacillus</taxon>
    </lineage>
</organism>
<keyword evidence="4" id="KW-0808">Transferase</keyword>
<evidence type="ECO:0000256" key="2">
    <source>
        <dbReference type="ARBA" id="ARBA00022475"/>
    </source>
</evidence>
<dbReference type="SMART" id="SM00304">
    <property type="entry name" value="HAMP"/>
    <property type="match status" value="1"/>
</dbReference>
<reference evidence="11 12" key="1">
    <citation type="submission" date="2021-07" db="EMBL/GenBank/DDBJ databases">
        <title>Paenibacillus radiodurans sp. nov., isolated from the southeastern edge of Tengger Desert.</title>
        <authorList>
            <person name="Zhang G."/>
        </authorList>
    </citation>
    <scope>NUCLEOTIDE SEQUENCE [LARGE SCALE GENOMIC DNA]</scope>
    <source>
        <strain evidence="11 12">CCM 7311</strain>
    </source>
</reference>
<dbReference type="Pfam" id="PF02743">
    <property type="entry name" value="dCache_1"/>
    <property type="match status" value="1"/>
</dbReference>
<keyword evidence="2" id="KW-1003">Cell membrane</keyword>
<sequence length="555" mass="62320">MKYEASISGKLSASSVQVLTELAQNAKRELEQYETLSEGIIINGSIQSGLPAFGTMTDYEKNGLQTRIKNELGQQIFRLSNLSNVVILTNDGQTVFDLGYEWYPDNQLNKLAEAVDTSPGNAYWTYIRSNRGTNRIALSRMIYAEDNMNERLGFLIILIDEKVFSRNTYRQVDLGAGSSIYISNANGMVVSSVSPEIPQGTLFEKSEVFDKVTGQFKEQAFYARVGGKKTLVVSSYIRSADWYLIGLVPHAFLVSELSEMRGDIVFICLLTLLLSGMLALWIYFSISSPMRSLLQYANQIRLGQLETKIGTSHPDEMGKLTETINRMVEQLKLLIYQVKTGQQAKRDAELKMLQAQINPHFLFNTLNSLKWSAMMSGNESVKQGIESLSELLRNTILVKEELIPLESEIENLLHYATIQRIRYGDSFKLSCGMSHEELYTCLVPKFILQPIVENSILHAGSEDGRRVGIKVEGFKDGPFLRIRIEDDGKGFDMKDVQAREKSHAKLSGIGMANVDERIRIHFGTAYGLITRSEVNTGTETIITLPILTKEGQEHV</sequence>
<protein>
    <submittedName>
        <fullName evidence="11">Sensor histidine kinase</fullName>
    </submittedName>
</protein>
<keyword evidence="7 9" id="KW-1133">Transmembrane helix</keyword>
<evidence type="ECO:0000259" key="10">
    <source>
        <dbReference type="PROSITE" id="PS50885"/>
    </source>
</evidence>
<dbReference type="SUPFAM" id="SSF55874">
    <property type="entry name" value="ATPase domain of HSP90 chaperone/DNA topoisomerase II/histidine kinase"/>
    <property type="match status" value="1"/>
</dbReference>
<dbReference type="SUPFAM" id="SSF158472">
    <property type="entry name" value="HAMP domain-like"/>
    <property type="match status" value="1"/>
</dbReference>
<evidence type="ECO:0000256" key="3">
    <source>
        <dbReference type="ARBA" id="ARBA00022553"/>
    </source>
</evidence>
<dbReference type="Gene3D" id="6.10.340.10">
    <property type="match status" value="1"/>
</dbReference>
<dbReference type="InterPro" id="IPR010559">
    <property type="entry name" value="Sig_transdc_His_kin_internal"/>
</dbReference>
<dbReference type="InterPro" id="IPR033479">
    <property type="entry name" value="dCache_1"/>
</dbReference>
<dbReference type="InterPro" id="IPR003594">
    <property type="entry name" value="HATPase_dom"/>
</dbReference>
<evidence type="ECO:0000256" key="9">
    <source>
        <dbReference type="SAM" id="Phobius"/>
    </source>
</evidence>
<keyword evidence="8 9" id="KW-0472">Membrane</keyword>
<dbReference type="Gene3D" id="3.30.565.10">
    <property type="entry name" value="Histidine kinase-like ATPase, C-terminal domain"/>
    <property type="match status" value="1"/>
</dbReference>
<evidence type="ECO:0000256" key="5">
    <source>
        <dbReference type="ARBA" id="ARBA00022692"/>
    </source>
</evidence>
<proteinExistence type="predicted"/>
<name>A0ABS7BWI0_9BACL</name>
<feature type="domain" description="HAMP" evidence="10">
    <location>
        <begin position="284"/>
        <end position="336"/>
    </location>
</feature>
<dbReference type="Gene3D" id="3.30.450.20">
    <property type="entry name" value="PAS domain"/>
    <property type="match status" value="1"/>
</dbReference>
<dbReference type="Pfam" id="PF00672">
    <property type="entry name" value="HAMP"/>
    <property type="match status" value="1"/>
</dbReference>
<keyword evidence="6 11" id="KW-0418">Kinase</keyword>
<dbReference type="EMBL" id="JAHZIK010000031">
    <property type="protein sequence ID" value="MBW7453003.1"/>
    <property type="molecule type" value="Genomic_DNA"/>
</dbReference>
<dbReference type="InterPro" id="IPR036890">
    <property type="entry name" value="HATPase_C_sf"/>
</dbReference>
<keyword evidence="12" id="KW-1185">Reference proteome</keyword>
<evidence type="ECO:0000313" key="11">
    <source>
        <dbReference type="EMBL" id="MBW7453003.1"/>
    </source>
</evidence>
<evidence type="ECO:0000256" key="6">
    <source>
        <dbReference type="ARBA" id="ARBA00022777"/>
    </source>
</evidence>
<keyword evidence="5 9" id="KW-0812">Transmembrane</keyword>
<dbReference type="PROSITE" id="PS50885">
    <property type="entry name" value="HAMP"/>
    <property type="match status" value="1"/>
</dbReference>
<evidence type="ECO:0000256" key="4">
    <source>
        <dbReference type="ARBA" id="ARBA00022679"/>
    </source>
</evidence>
<gene>
    <name evidence="11" type="ORF">K0U00_02970</name>
</gene>
<evidence type="ECO:0000313" key="12">
    <source>
        <dbReference type="Proteomes" id="UP001519887"/>
    </source>
</evidence>
<dbReference type="InterPro" id="IPR050640">
    <property type="entry name" value="Bact_2-comp_sensor_kinase"/>
</dbReference>
<dbReference type="PANTHER" id="PTHR34220">
    <property type="entry name" value="SENSOR HISTIDINE KINASE YPDA"/>
    <property type="match status" value="1"/>
</dbReference>
<dbReference type="SMART" id="SM00387">
    <property type="entry name" value="HATPase_c"/>
    <property type="match status" value="1"/>
</dbReference>
<comment type="caution">
    <text evidence="11">The sequence shown here is derived from an EMBL/GenBank/DDBJ whole genome shotgun (WGS) entry which is preliminary data.</text>
</comment>
<dbReference type="GO" id="GO:0016301">
    <property type="term" value="F:kinase activity"/>
    <property type="evidence" value="ECO:0007669"/>
    <property type="project" value="UniProtKB-KW"/>
</dbReference>
<evidence type="ECO:0000256" key="8">
    <source>
        <dbReference type="ARBA" id="ARBA00023136"/>
    </source>
</evidence>
<dbReference type="CDD" id="cd18774">
    <property type="entry name" value="PDC2_HK_sensor"/>
    <property type="match status" value="1"/>
</dbReference>
<keyword evidence="3" id="KW-0597">Phosphoprotein</keyword>
<accession>A0ABS7BWI0</accession>
<dbReference type="Pfam" id="PF06580">
    <property type="entry name" value="His_kinase"/>
    <property type="match status" value="1"/>
</dbReference>
<feature type="transmembrane region" description="Helical" evidence="9">
    <location>
        <begin position="264"/>
        <end position="284"/>
    </location>
</feature>
<dbReference type="InterPro" id="IPR003660">
    <property type="entry name" value="HAMP_dom"/>
</dbReference>
<dbReference type="Proteomes" id="UP001519887">
    <property type="component" value="Unassembled WGS sequence"/>
</dbReference>
<comment type="subcellular location">
    <subcellularLocation>
        <location evidence="1">Cell membrane</location>
        <topology evidence="1">Multi-pass membrane protein</topology>
    </subcellularLocation>
</comment>
<dbReference type="PANTHER" id="PTHR34220:SF7">
    <property type="entry name" value="SENSOR HISTIDINE KINASE YPDA"/>
    <property type="match status" value="1"/>
</dbReference>
<evidence type="ECO:0000256" key="1">
    <source>
        <dbReference type="ARBA" id="ARBA00004651"/>
    </source>
</evidence>
<dbReference type="Pfam" id="PF02518">
    <property type="entry name" value="HATPase_c"/>
    <property type="match status" value="1"/>
</dbReference>
<dbReference type="CDD" id="cd06225">
    <property type="entry name" value="HAMP"/>
    <property type="match status" value="1"/>
</dbReference>